<comment type="caution">
    <text evidence="2">The sequence shown here is derived from an EMBL/GenBank/DDBJ whole genome shotgun (WGS) entry which is preliminary data.</text>
</comment>
<organism evidence="2 3">
    <name type="scientific">Pseudocohnilembus persalinus</name>
    <name type="common">Ciliate</name>
    <dbReference type="NCBI Taxonomy" id="266149"/>
    <lineage>
        <taxon>Eukaryota</taxon>
        <taxon>Sar</taxon>
        <taxon>Alveolata</taxon>
        <taxon>Ciliophora</taxon>
        <taxon>Intramacronucleata</taxon>
        <taxon>Oligohymenophorea</taxon>
        <taxon>Scuticociliatia</taxon>
        <taxon>Philasterida</taxon>
        <taxon>Pseudocohnilembidae</taxon>
        <taxon>Pseudocohnilembus</taxon>
    </lineage>
</organism>
<keyword evidence="1" id="KW-0472">Membrane</keyword>
<evidence type="ECO:0000256" key="1">
    <source>
        <dbReference type="SAM" id="Phobius"/>
    </source>
</evidence>
<name>A0A0V0QPM3_PSEPJ</name>
<evidence type="ECO:0000313" key="2">
    <source>
        <dbReference type="EMBL" id="KRX04100.1"/>
    </source>
</evidence>
<keyword evidence="3" id="KW-1185">Reference proteome</keyword>
<keyword evidence="1" id="KW-1133">Transmembrane helix</keyword>
<reference evidence="2 3" key="1">
    <citation type="journal article" date="2015" name="Sci. Rep.">
        <title>Genome of the facultative scuticociliatosis pathogen Pseudocohnilembus persalinus provides insight into its virulence through horizontal gene transfer.</title>
        <authorList>
            <person name="Xiong J."/>
            <person name="Wang G."/>
            <person name="Cheng J."/>
            <person name="Tian M."/>
            <person name="Pan X."/>
            <person name="Warren A."/>
            <person name="Jiang C."/>
            <person name="Yuan D."/>
            <person name="Miao W."/>
        </authorList>
    </citation>
    <scope>NUCLEOTIDE SEQUENCE [LARGE SCALE GENOMIC DNA]</scope>
    <source>
        <strain evidence="2">36N120E</strain>
    </source>
</reference>
<proteinExistence type="predicted"/>
<evidence type="ECO:0000313" key="3">
    <source>
        <dbReference type="Proteomes" id="UP000054937"/>
    </source>
</evidence>
<accession>A0A0V0QPM3</accession>
<keyword evidence="1" id="KW-0812">Transmembrane</keyword>
<dbReference type="Proteomes" id="UP000054937">
    <property type="component" value="Unassembled WGS sequence"/>
</dbReference>
<dbReference type="InParanoid" id="A0A0V0QPM3"/>
<sequence>MIKKRTVIFVSRAFKCLIFIIIFQNTLIIIINEIIGLSLGNQRLIRLIVVIKLHLGQIIVNFEVGVGIGVDIGVGVGVGSEVIFFELRRLERVLGSESFLLKVVLSLCV</sequence>
<protein>
    <submittedName>
        <fullName evidence="2">Uncharacterized protein</fullName>
    </submittedName>
</protein>
<feature type="transmembrane region" description="Helical" evidence="1">
    <location>
        <begin position="12"/>
        <end position="32"/>
    </location>
</feature>
<gene>
    <name evidence="2" type="ORF">PPERSA_08315</name>
</gene>
<dbReference type="EMBL" id="LDAU01000121">
    <property type="protein sequence ID" value="KRX04100.1"/>
    <property type="molecule type" value="Genomic_DNA"/>
</dbReference>
<dbReference type="AlphaFoldDB" id="A0A0V0QPM3"/>